<dbReference type="SMART" id="SM00108">
    <property type="entry name" value="B_lectin"/>
    <property type="match status" value="1"/>
</dbReference>
<keyword evidence="4" id="KW-0472">Membrane</keyword>
<name>A0A6J1JU74_CUCMA</name>
<evidence type="ECO:0000256" key="3">
    <source>
        <dbReference type="ARBA" id="ARBA00023180"/>
    </source>
</evidence>
<dbReference type="InterPro" id="IPR001480">
    <property type="entry name" value="Bulb-type_lectin_dom"/>
</dbReference>
<evidence type="ECO:0000313" key="6">
    <source>
        <dbReference type="Proteomes" id="UP000504608"/>
    </source>
</evidence>
<evidence type="ECO:0000313" key="7">
    <source>
        <dbReference type="RefSeq" id="XP_022992671.1"/>
    </source>
</evidence>
<evidence type="ECO:0000256" key="4">
    <source>
        <dbReference type="SAM" id="Phobius"/>
    </source>
</evidence>
<dbReference type="GeneID" id="111488944"/>
<sequence>MSGRNNNPMNSMQNLLRVFRSSRIPLLRNFSEMNLRSRLFCCISSFYVGSRHISRFIFESFRSRPGVELAWRHFLSSFPSIGFIPFFFFLYRRHFLSRKVFVIWSAGGGAPVDASGALHFQSDGNLRLVNGSGAVVWESNTAGHGVSSAVLQDSGNLVLLNSRFIPVWPSFDNPTDTVAPSQNFTVNIVLQSG</sequence>
<proteinExistence type="predicted"/>
<keyword evidence="4" id="KW-0812">Transmembrane</keyword>
<dbReference type="RefSeq" id="XP_022992671.1">
    <property type="nucleotide sequence ID" value="XM_023136903.1"/>
</dbReference>
<reference evidence="7" key="1">
    <citation type="submission" date="2025-08" db="UniProtKB">
        <authorList>
            <consortium name="RefSeq"/>
        </authorList>
    </citation>
    <scope>IDENTIFICATION</scope>
    <source>
        <tissue evidence="7">Young leaves</tissue>
    </source>
</reference>
<dbReference type="Proteomes" id="UP000504608">
    <property type="component" value="Unplaced"/>
</dbReference>
<keyword evidence="3" id="KW-0325">Glycoprotein</keyword>
<dbReference type="KEGG" id="cmax:111488944"/>
<keyword evidence="2" id="KW-1015">Disulfide bond</keyword>
<dbReference type="PANTHER" id="PTHR32444">
    <property type="entry name" value="BULB-TYPE LECTIN DOMAIN-CONTAINING PROTEIN"/>
    <property type="match status" value="1"/>
</dbReference>
<feature type="transmembrane region" description="Helical" evidence="4">
    <location>
        <begin position="74"/>
        <end position="91"/>
    </location>
</feature>
<evidence type="ECO:0000259" key="5">
    <source>
        <dbReference type="PROSITE" id="PS50927"/>
    </source>
</evidence>
<keyword evidence="1" id="KW-0732">Signal</keyword>
<dbReference type="SUPFAM" id="SSF51110">
    <property type="entry name" value="alpha-D-mannose-specific plant lectins"/>
    <property type="match status" value="1"/>
</dbReference>
<evidence type="ECO:0000256" key="1">
    <source>
        <dbReference type="ARBA" id="ARBA00022729"/>
    </source>
</evidence>
<gene>
    <name evidence="7" type="primary">LOC111488944</name>
</gene>
<feature type="domain" description="Bulb-type lectin" evidence="5">
    <location>
        <begin position="60"/>
        <end position="172"/>
    </location>
</feature>
<dbReference type="PANTHER" id="PTHR32444:SF10">
    <property type="entry name" value="CURCULIN-LIKE (MANNOSE-BINDING) LECTIN FAMILY PROTEIN-RELATED"/>
    <property type="match status" value="1"/>
</dbReference>
<keyword evidence="6" id="KW-1185">Reference proteome</keyword>
<organism evidence="6 7">
    <name type="scientific">Cucurbita maxima</name>
    <name type="common">Pumpkin</name>
    <name type="synonym">Winter squash</name>
    <dbReference type="NCBI Taxonomy" id="3661"/>
    <lineage>
        <taxon>Eukaryota</taxon>
        <taxon>Viridiplantae</taxon>
        <taxon>Streptophyta</taxon>
        <taxon>Embryophyta</taxon>
        <taxon>Tracheophyta</taxon>
        <taxon>Spermatophyta</taxon>
        <taxon>Magnoliopsida</taxon>
        <taxon>eudicotyledons</taxon>
        <taxon>Gunneridae</taxon>
        <taxon>Pentapetalae</taxon>
        <taxon>rosids</taxon>
        <taxon>fabids</taxon>
        <taxon>Cucurbitales</taxon>
        <taxon>Cucurbitaceae</taxon>
        <taxon>Cucurbiteae</taxon>
        <taxon>Cucurbita</taxon>
    </lineage>
</organism>
<dbReference type="AlphaFoldDB" id="A0A6J1JU74"/>
<dbReference type="Gene3D" id="2.90.10.10">
    <property type="entry name" value="Bulb-type lectin domain"/>
    <property type="match status" value="1"/>
</dbReference>
<dbReference type="InterPro" id="IPR036426">
    <property type="entry name" value="Bulb-type_lectin_dom_sf"/>
</dbReference>
<dbReference type="PROSITE" id="PS50927">
    <property type="entry name" value="BULB_LECTIN"/>
    <property type="match status" value="1"/>
</dbReference>
<keyword evidence="4" id="KW-1133">Transmembrane helix</keyword>
<dbReference type="Pfam" id="PF01453">
    <property type="entry name" value="B_lectin"/>
    <property type="match status" value="1"/>
</dbReference>
<protein>
    <submittedName>
        <fullName evidence="7">Uncharacterized protein LOC111488944</fullName>
    </submittedName>
</protein>
<evidence type="ECO:0000256" key="2">
    <source>
        <dbReference type="ARBA" id="ARBA00023157"/>
    </source>
</evidence>
<dbReference type="CDD" id="cd00028">
    <property type="entry name" value="B_lectin"/>
    <property type="match status" value="1"/>
</dbReference>
<accession>A0A6J1JU74</accession>